<gene>
    <name evidence="2" type="ORF">Tco_0726108</name>
</gene>
<feature type="compositionally biased region" description="Basic and acidic residues" evidence="1">
    <location>
        <begin position="30"/>
        <end position="39"/>
    </location>
</feature>
<sequence>MSNNRRVDEWVERMKMDIRLPTIQFLQGGGRKENCDDSIQRPSTCTNGRVDVKHKSTEDKVRREKVFEVDEALDDENSKGGFFSSEEE</sequence>
<evidence type="ECO:0000313" key="2">
    <source>
        <dbReference type="EMBL" id="GJS76227.1"/>
    </source>
</evidence>
<accession>A0ABQ4YH68</accession>
<protein>
    <submittedName>
        <fullName evidence="2">Uncharacterized protein</fullName>
    </submittedName>
</protein>
<dbReference type="Proteomes" id="UP001151760">
    <property type="component" value="Unassembled WGS sequence"/>
</dbReference>
<comment type="caution">
    <text evidence="2">The sequence shown here is derived from an EMBL/GenBank/DDBJ whole genome shotgun (WGS) entry which is preliminary data.</text>
</comment>
<keyword evidence="3" id="KW-1185">Reference proteome</keyword>
<feature type="region of interest" description="Disordered" evidence="1">
    <location>
        <begin position="29"/>
        <end position="51"/>
    </location>
</feature>
<evidence type="ECO:0000313" key="3">
    <source>
        <dbReference type="Proteomes" id="UP001151760"/>
    </source>
</evidence>
<reference evidence="2" key="2">
    <citation type="submission" date="2022-01" db="EMBL/GenBank/DDBJ databases">
        <authorList>
            <person name="Yamashiro T."/>
            <person name="Shiraishi A."/>
            <person name="Satake H."/>
            <person name="Nakayama K."/>
        </authorList>
    </citation>
    <scope>NUCLEOTIDE SEQUENCE</scope>
</reference>
<dbReference type="EMBL" id="BQNB010010360">
    <property type="protein sequence ID" value="GJS76227.1"/>
    <property type="molecule type" value="Genomic_DNA"/>
</dbReference>
<reference evidence="2" key="1">
    <citation type="journal article" date="2022" name="Int. J. Mol. Sci.">
        <title>Draft Genome of Tanacetum Coccineum: Genomic Comparison of Closely Related Tanacetum-Family Plants.</title>
        <authorList>
            <person name="Yamashiro T."/>
            <person name="Shiraishi A."/>
            <person name="Nakayama K."/>
            <person name="Satake H."/>
        </authorList>
    </citation>
    <scope>NUCLEOTIDE SEQUENCE</scope>
</reference>
<evidence type="ECO:0000256" key="1">
    <source>
        <dbReference type="SAM" id="MobiDB-lite"/>
    </source>
</evidence>
<organism evidence="2 3">
    <name type="scientific">Tanacetum coccineum</name>
    <dbReference type="NCBI Taxonomy" id="301880"/>
    <lineage>
        <taxon>Eukaryota</taxon>
        <taxon>Viridiplantae</taxon>
        <taxon>Streptophyta</taxon>
        <taxon>Embryophyta</taxon>
        <taxon>Tracheophyta</taxon>
        <taxon>Spermatophyta</taxon>
        <taxon>Magnoliopsida</taxon>
        <taxon>eudicotyledons</taxon>
        <taxon>Gunneridae</taxon>
        <taxon>Pentapetalae</taxon>
        <taxon>asterids</taxon>
        <taxon>campanulids</taxon>
        <taxon>Asterales</taxon>
        <taxon>Asteraceae</taxon>
        <taxon>Asteroideae</taxon>
        <taxon>Anthemideae</taxon>
        <taxon>Anthemidinae</taxon>
        <taxon>Tanacetum</taxon>
    </lineage>
</organism>
<name>A0ABQ4YH68_9ASTR</name>
<proteinExistence type="predicted"/>